<proteinExistence type="predicted"/>
<feature type="chain" id="PRO_5047273598" evidence="5">
    <location>
        <begin position="21"/>
        <end position="460"/>
    </location>
</feature>
<evidence type="ECO:0000256" key="1">
    <source>
        <dbReference type="ARBA" id="ARBA00004196"/>
    </source>
</evidence>
<dbReference type="SUPFAM" id="SSF52833">
    <property type="entry name" value="Thioredoxin-like"/>
    <property type="match status" value="1"/>
</dbReference>
<accession>A0ABY7T2K4</accession>
<dbReference type="Pfam" id="PF00578">
    <property type="entry name" value="AhpC-TSA"/>
    <property type="match status" value="1"/>
</dbReference>
<dbReference type="PROSITE" id="PS00194">
    <property type="entry name" value="THIOREDOXIN_1"/>
    <property type="match status" value="1"/>
</dbReference>
<dbReference type="InterPro" id="IPR017937">
    <property type="entry name" value="Thioredoxin_CS"/>
</dbReference>
<dbReference type="InterPro" id="IPR050553">
    <property type="entry name" value="Thioredoxin_ResA/DsbE_sf"/>
</dbReference>
<evidence type="ECO:0000313" key="8">
    <source>
        <dbReference type="Proteomes" id="UP001216139"/>
    </source>
</evidence>
<evidence type="ECO:0000313" key="7">
    <source>
        <dbReference type="EMBL" id="WCT10679.1"/>
    </source>
</evidence>
<evidence type="ECO:0000259" key="6">
    <source>
        <dbReference type="PROSITE" id="PS51352"/>
    </source>
</evidence>
<dbReference type="EMBL" id="CP117167">
    <property type="protein sequence ID" value="WCT10679.1"/>
    <property type="molecule type" value="Genomic_DNA"/>
</dbReference>
<dbReference type="InterPro" id="IPR013766">
    <property type="entry name" value="Thioredoxin_domain"/>
</dbReference>
<name>A0ABY7T2K4_9SPHI</name>
<keyword evidence="5" id="KW-0732">Signal</keyword>
<feature type="domain" description="Thioredoxin" evidence="6">
    <location>
        <begin position="317"/>
        <end position="458"/>
    </location>
</feature>
<dbReference type="InterPro" id="IPR036249">
    <property type="entry name" value="Thioredoxin-like_sf"/>
</dbReference>
<dbReference type="CDD" id="cd02966">
    <property type="entry name" value="TlpA_like_family"/>
    <property type="match status" value="1"/>
</dbReference>
<comment type="subcellular location">
    <subcellularLocation>
        <location evidence="1">Cell envelope</location>
    </subcellularLocation>
</comment>
<evidence type="ECO:0000256" key="5">
    <source>
        <dbReference type="SAM" id="SignalP"/>
    </source>
</evidence>
<dbReference type="PANTHER" id="PTHR42852:SF6">
    <property type="entry name" value="THIOL:DISULFIDE INTERCHANGE PROTEIN DSBE"/>
    <property type="match status" value="1"/>
</dbReference>
<feature type="signal peptide" evidence="5">
    <location>
        <begin position="1"/>
        <end position="20"/>
    </location>
</feature>
<dbReference type="RefSeq" id="WP_273628871.1">
    <property type="nucleotide sequence ID" value="NZ_CP117167.1"/>
</dbReference>
<evidence type="ECO:0000256" key="4">
    <source>
        <dbReference type="ARBA" id="ARBA00023284"/>
    </source>
</evidence>
<dbReference type="PANTHER" id="PTHR42852">
    <property type="entry name" value="THIOL:DISULFIDE INTERCHANGE PROTEIN DSBE"/>
    <property type="match status" value="1"/>
</dbReference>
<keyword evidence="8" id="KW-1185">Reference proteome</keyword>
<protein>
    <submittedName>
        <fullName evidence="7">TlpA disulfide reductase family protein</fullName>
    </submittedName>
</protein>
<dbReference type="PROSITE" id="PS51352">
    <property type="entry name" value="THIOREDOXIN_2"/>
    <property type="match status" value="1"/>
</dbReference>
<reference evidence="7 8" key="1">
    <citation type="submission" date="2023-02" db="EMBL/GenBank/DDBJ databases">
        <title>Genome sequence of Mucilaginibacter jinjuensis strain KACC 16571.</title>
        <authorList>
            <person name="Kim S."/>
            <person name="Heo J."/>
            <person name="Kwon S.-W."/>
        </authorList>
    </citation>
    <scope>NUCLEOTIDE SEQUENCE [LARGE SCALE GENOMIC DNA]</scope>
    <source>
        <strain evidence="7 8">KACC 16571</strain>
    </source>
</reference>
<keyword evidence="4" id="KW-0676">Redox-active center</keyword>
<evidence type="ECO:0000256" key="2">
    <source>
        <dbReference type="ARBA" id="ARBA00022748"/>
    </source>
</evidence>
<keyword evidence="2" id="KW-0201">Cytochrome c-type biogenesis</keyword>
<dbReference type="Gene3D" id="3.40.30.10">
    <property type="entry name" value="Glutaredoxin"/>
    <property type="match status" value="1"/>
</dbReference>
<organism evidence="7 8">
    <name type="scientific">Mucilaginibacter jinjuensis</name>
    <dbReference type="NCBI Taxonomy" id="1176721"/>
    <lineage>
        <taxon>Bacteria</taxon>
        <taxon>Pseudomonadati</taxon>
        <taxon>Bacteroidota</taxon>
        <taxon>Sphingobacteriia</taxon>
        <taxon>Sphingobacteriales</taxon>
        <taxon>Sphingobacteriaceae</taxon>
        <taxon>Mucilaginibacter</taxon>
    </lineage>
</organism>
<dbReference type="Proteomes" id="UP001216139">
    <property type="component" value="Chromosome"/>
</dbReference>
<sequence>MKRKLISVAMLLGIAFGAKAQKPTFITGDLQTSRISKMHLFKVKDGKTVEIAEQDPSKDGKFGFIFYPEYEGLYVLGTGNGASMMDTHTFYFKGNDKLSLIISDSSYVLNGKENSKENVILTQWHDFVRPIEKKAVYFMKGNSTYVDFFPQFEAVVAQSKTFMKGKPSGNPRFDAEMQKIIKLDLVSYGTNFLNTPRTAHPSVEEYSPYFVSLNVADYTQNTALIYNYPYGIRLMDGVLSIASRKKSIKWVPGPIGVSHSTDMIPNDTLKGEIVLESLEHLKSYAAYKAIADTLGKYIITDNQKSRNVAIATPLASLKLGEDGYKFSYPDQNDKTVSLTDLKGKVVVVDVWATWCGPCRQETPYMRKLADEMKGQDVAFISMSVDKVKDHDKWKQMLVDEKMTWIQLFATENNDFSKYYKVATIPRFIVFDKAGKIVNVDAPRPSDPELKKLLEKTLAAK</sequence>
<keyword evidence="3" id="KW-1015">Disulfide bond</keyword>
<evidence type="ECO:0000256" key="3">
    <source>
        <dbReference type="ARBA" id="ARBA00023157"/>
    </source>
</evidence>
<gene>
    <name evidence="7" type="ORF">PQO05_18240</name>
</gene>
<dbReference type="InterPro" id="IPR000866">
    <property type="entry name" value="AhpC/TSA"/>
</dbReference>